<sequence length="97" mass="11650">MYAVIFRAVIAELDDRYTETAQRMRELAMTRYGCREFTSVTGNGTEISISWWDNEEQIRQWKQDPAHRQAQELGRRKWYRDYSVQIVKVIKAYKSQP</sequence>
<organism evidence="2 3">
    <name type="scientific">Thiolapillus brandeum</name>
    <dbReference type="NCBI Taxonomy" id="1076588"/>
    <lineage>
        <taxon>Bacteria</taxon>
        <taxon>Pseudomonadati</taxon>
        <taxon>Pseudomonadota</taxon>
        <taxon>Gammaproteobacteria</taxon>
        <taxon>Chromatiales</taxon>
        <taxon>Sedimenticolaceae</taxon>
        <taxon>Thiolapillus</taxon>
    </lineage>
</organism>
<dbReference type="InterPro" id="IPR052936">
    <property type="entry name" value="Jasmonate_Hydroxylase-like"/>
</dbReference>
<feature type="domain" description="ABM" evidence="1">
    <location>
        <begin position="3"/>
        <end position="72"/>
    </location>
</feature>
<dbReference type="KEGG" id="tbn:TBH_C1611"/>
<evidence type="ECO:0000313" key="3">
    <source>
        <dbReference type="Proteomes" id="UP000031631"/>
    </source>
</evidence>
<accession>A0A7U6JI85</accession>
<dbReference type="InterPro" id="IPR007138">
    <property type="entry name" value="ABM_dom"/>
</dbReference>
<dbReference type="Pfam" id="PF03992">
    <property type="entry name" value="ABM"/>
    <property type="match status" value="1"/>
</dbReference>
<keyword evidence="3" id="KW-1185">Reference proteome</keyword>
<evidence type="ECO:0000313" key="2">
    <source>
        <dbReference type="EMBL" id="BAO44528.1"/>
    </source>
</evidence>
<proteinExistence type="predicted"/>
<dbReference type="SUPFAM" id="SSF54909">
    <property type="entry name" value="Dimeric alpha+beta barrel"/>
    <property type="match status" value="1"/>
</dbReference>
<evidence type="ECO:0000259" key="1">
    <source>
        <dbReference type="Pfam" id="PF03992"/>
    </source>
</evidence>
<gene>
    <name evidence="2" type="ORF">TBH_C1611</name>
</gene>
<dbReference type="Proteomes" id="UP000031631">
    <property type="component" value="Chromosome"/>
</dbReference>
<reference evidence="2 3" key="1">
    <citation type="journal article" date="2014" name="PLoS ONE">
        <title>Physiological and genomic features of a novel sulfur-oxidizing gammaproteobacterium belonging to a previously uncultivated symbiotic lineage isolated from a hydrothermal vent.</title>
        <authorList>
            <person name="Nunoura T."/>
            <person name="Takaki Y."/>
            <person name="Kazama H."/>
            <person name="Kakuta J."/>
            <person name="Shimamura S."/>
            <person name="Makita H."/>
            <person name="Hirai M."/>
            <person name="Miyazaki M."/>
            <person name="Takai K."/>
        </authorList>
    </citation>
    <scope>NUCLEOTIDE SEQUENCE [LARGE SCALE GENOMIC DNA]</scope>
    <source>
        <strain evidence="2 3">Hiromi1</strain>
    </source>
</reference>
<protein>
    <recommendedName>
        <fullName evidence="1">ABM domain-containing protein</fullName>
    </recommendedName>
</protein>
<dbReference type="AlphaFoldDB" id="A0A7U6JI85"/>
<dbReference type="PANTHER" id="PTHR37811">
    <property type="entry name" value="BLL5343 PROTEIN"/>
    <property type="match status" value="1"/>
</dbReference>
<dbReference type="Gene3D" id="3.30.70.100">
    <property type="match status" value="1"/>
</dbReference>
<dbReference type="InterPro" id="IPR011008">
    <property type="entry name" value="Dimeric_a/b-barrel"/>
</dbReference>
<name>A0A7U6JI85_9GAMM</name>
<dbReference type="RefSeq" id="WP_041067475.1">
    <property type="nucleotide sequence ID" value="NZ_AP012273.1"/>
</dbReference>
<dbReference type="PANTHER" id="PTHR37811:SF2">
    <property type="entry name" value="ABM DOMAIN-CONTAINING PROTEIN"/>
    <property type="match status" value="1"/>
</dbReference>
<dbReference type="OrthoDB" id="9797060at2"/>
<dbReference type="EMBL" id="AP012273">
    <property type="protein sequence ID" value="BAO44528.1"/>
    <property type="molecule type" value="Genomic_DNA"/>
</dbReference>